<dbReference type="RefSeq" id="WP_323451712.1">
    <property type="nucleotide sequence ID" value="NZ_BSBI01000023.1"/>
</dbReference>
<dbReference type="Proteomes" id="UP001291653">
    <property type="component" value="Unassembled WGS sequence"/>
</dbReference>
<sequence>MIDTRDPDRPSKTFSRSYIAPPLQAHLDGGGSVESWLAGRTPIASMARISADLLDGEAIGVGRQHKNNTRNAAKHGCAVVVHYEDNNITAAKREVRRPAFIQMVRDITHGEEEETGIPVHGCIAVERERVWRMPRDFVAFQDALIMNGTGIYIEEQSRLDLVNDDGAIIAALATSGSSEAEVKKIRKRTTRNARDRAEEGKLYGGPRRFGWLGADKESGRPGNKYLDPKEFPHMVDQFLMRHEGKSWRSITAEMNRRRVLTARGNRWTEQAVKSLVTNPALWGGRVLDGKIIVDEETGDPITGSWETPEEITYEKWLVVMAGVEANRLHRGMSQPKRNPTEDDRRGRRYKYSGFLRCGRDNELDETCYSKMTGNKGSGKNKDHYRCGDANCKGISRQAEAVDTYLDGLTLAYLEKHFAGTVAIPIPWRGKEKLKALKVQRKSVKDSVADGTAEWGDVHDLLLRLNRNIKTLEEEEKEHVRKEADRNLLRGWSREKWESFDFEQRQRAIGQVLAAVIVMPIPQGVSDKAPFNPALLKPVWRKEAGQKSTQQSGDQADGTAPIAA</sequence>
<dbReference type="PANTHER" id="PTHR30461">
    <property type="entry name" value="DNA-INVERTASE FROM LAMBDOID PROPHAGE"/>
    <property type="match status" value="1"/>
</dbReference>
<accession>A0ABQ5PB15</accession>
<comment type="caution">
    <text evidence="3">The sequence shown here is derived from an EMBL/GenBank/DDBJ whole genome shotgun (WGS) entry which is preliminary data.</text>
</comment>
<dbReference type="InterPro" id="IPR050639">
    <property type="entry name" value="SSR_resolvase"/>
</dbReference>
<feature type="region of interest" description="Disordered" evidence="1">
    <location>
        <begin position="541"/>
        <end position="563"/>
    </location>
</feature>
<dbReference type="InterPro" id="IPR006119">
    <property type="entry name" value="Resolv_N"/>
</dbReference>
<proteinExistence type="predicted"/>
<keyword evidence="4" id="KW-1185">Reference proteome</keyword>
<dbReference type="InterPro" id="IPR011109">
    <property type="entry name" value="DNA_bind_recombinase_dom"/>
</dbReference>
<dbReference type="EMBL" id="BSBI01000023">
    <property type="protein sequence ID" value="GLF99784.1"/>
    <property type="molecule type" value="Genomic_DNA"/>
</dbReference>
<dbReference type="Pfam" id="PF07508">
    <property type="entry name" value="Recombinase"/>
    <property type="match status" value="1"/>
</dbReference>
<dbReference type="InterPro" id="IPR036162">
    <property type="entry name" value="Resolvase-like_N_sf"/>
</dbReference>
<evidence type="ECO:0000256" key="1">
    <source>
        <dbReference type="SAM" id="MobiDB-lite"/>
    </source>
</evidence>
<dbReference type="Gene3D" id="3.90.1750.20">
    <property type="entry name" value="Putative Large Serine Recombinase, Chain B, Domain 2"/>
    <property type="match status" value="1"/>
</dbReference>
<dbReference type="PANTHER" id="PTHR30461:SF23">
    <property type="entry name" value="DNA RECOMBINASE-RELATED"/>
    <property type="match status" value="1"/>
</dbReference>
<evidence type="ECO:0000313" key="4">
    <source>
        <dbReference type="Proteomes" id="UP001291653"/>
    </source>
</evidence>
<organism evidence="3 4">
    <name type="scientific">Streptomyces yaizuensis</name>
    <dbReference type="NCBI Taxonomy" id="2989713"/>
    <lineage>
        <taxon>Bacteria</taxon>
        <taxon>Bacillati</taxon>
        <taxon>Actinomycetota</taxon>
        <taxon>Actinomycetes</taxon>
        <taxon>Kitasatosporales</taxon>
        <taxon>Streptomycetaceae</taxon>
        <taxon>Streptomyces</taxon>
    </lineage>
</organism>
<name>A0ABQ5PB15_9ACTN</name>
<reference evidence="3 4" key="1">
    <citation type="submission" date="2022-10" db="EMBL/GenBank/DDBJ databases">
        <title>Draft genome sequence of Streptomyces sp. YSPA8.</title>
        <authorList>
            <person name="Moriuchi R."/>
            <person name="Dohra H."/>
            <person name="Yamamura H."/>
            <person name="Kodani S."/>
        </authorList>
    </citation>
    <scope>NUCLEOTIDE SEQUENCE [LARGE SCALE GENOMIC DNA]</scope>
    <source>
        <strain evidence="3 4">YSPA8</strain>
    </source>
</reference>
<dbReference type="SMART" id="SM00857">
    <property type="entry name" value="Resolvase"/>
    <property type="match status" value="1"/>
</dbReference>
<dbReference type="Pfam" id="PF00239">
    <property type="entry name" value="Resolvase"/>
    <property type="match status" value="1"/>
</dbReference>
<gene>
    <name evidence="3" type="ORF">SYYSPA8_35825</name>
</gene>
<dbReference type="InterPro" id="IPR038109">
    <property type="entry name" value="DNA_bind_recomb_sf"/>
</dbReference>
<dbReference type="SUPFAM" id="SSF53041">
    <property type="entry name" value="Resolvase-like"/>
    <property type="match status" value="1"/>
</dbReference>
<evidence type="ECO:0000259" key="2">
    <source>
        <dbReference type="SMART" id="SM00857"/>
    </source>
</evidence>
<feature type="domain" description="Resolvase/invertase-type recombinase catalytic" evidence="2">
    <location>
        <begin position="43"/>
        <end position="202"/>
    </location>
</feature>
<evidence type="ECO:0000313" key="3">
    <source>
        <dbReference type="EMBL" id="GLF99784.1"/>
    </source>
</evidence>
<protein>
    <submittedName>
        <fullName evidence="3">Recombinase family protein</fullName>
    </submittedName>
</protein>
<dbReference type="Gene3D" id="3.40.50.1390">
    <property type="entry name" value="Resolvase, N-terminal catalytic domain"/>
    <property type="match status" value="1"/>
</dbReference>